<dbReference type="Proteomes" id="UP001500962">
    <property type="component" value="Unassembled WGS sequence"/>
</dbReference>
<evidence type="ECO:0008006" key="6">
    <source>
        <dbReference type="Google" id="ProtNLM"/>
    </source>
</evidence>
<feature type="transmembrane region" description="Helical" evidence="1">
    <location>
        <begin position="83"/>
        <end position="105"/>
    </location>
</feature>
<keyword evidence="1" id="KW-0812">Transmembrane</keyword>
<evidence type="ECO:0000313" key="4">
    <source>
        <dbReference type="Proteomes" id="UP000830542"/>
    </source>
</evidence>
<reference evidence="2" key="1">
    <citation type="journal article" date="2014" name="Int. J. Syst. Evol. Microbiol.">
        <title>Complete genome sequence of Corynebacterium casei LMG S-19264T (=DSM 44701T), isolated from a smear-ripened cheese.</title>
        <authorList>
            <consortium name="US DOE Joint Genome Institute (JGI-PGF)"/>
            <person name="Walter F."/>
            <person name="Albersmeier A."/>
            <person name="Kalinowski J."/>
            <person name="Ruckert C."/>
        </authorList>
    </citation>
    <scope>NUCLEOTIDE SEQUENCE</scope>
    <source>
        <strain evidence="2">JCM 12289</strain>
    </source>
</reference>
<proteinExistence type="predicted"/>
<dbReference type="EMBL" id="BAAADN010000043">
    <property type="protein sequence ID" value="GAA0469103.1"/>
    <property type="molecule type" value="Genomic_DNA"/>
</dbReference>
<feature type="transmembrane region" description="Helical" evidence="1">
    <location>
        <begin position="47"/>
        <end position="71"/>
    </location>
</feature>
<keyword evidence="1" id="KW-0472">Membrane</keyword>
<dbReference type="EMBL" id="CP095005">
    <property type="protein sequence ID" value="UOO96451.1"/>
    <property type="molecule type" value="Genomic_DNA"/>
</dbReference>
<evidence type="ECO:0000256" key="1">
    <source>
        <dbReference type="SAM" id="Phobius"/>
    </source>
</evidence>
<name>A0AAV3SJZ1_HALDO</name>
<dbReference type="RefSeq" id="WP_004053283.1">
    <property type="nucleotide sequence ID" value="NZ_BAAADN010000043.1"/>
</dbReference>
<organism evidence="2 5">
    <name type="scientific">Halococcus dombrowskii</name>
    <dbReference type="NCBI Taxonomy" id="179637"/>
    <lineage>
        <taxon>Archaea</taxon>
        <taxon>Methanobacteriati</taxon>
        <taxon>Methanobacteriota</taxon>
        <taxon>Stenosarchaea group</taxon>
        <taxon>Halobacteria</taxon>
        <taxon>Halobacteriales</taxon>
        <taxon>Halococcaceae</taxon>
        <taxon>Halococcus</taxon>
    </lineage>
</organism>
<accession>A0AAV3SJZ1</accession>
<dbReference type="KEGG" id="hdo:MUK72_07035"/>
<keyword evidence="1" id="KW-1133">Transmembrane helix</keyword>
<evidence type="ECO:0000313" key="5">
    <source>
        <dbReference type="Proteomes" id="UP001500962"/>
    </source>
</evidence>
<reference evidence="2" key="3">
    <citation type="submission" date="2023-12" db="EMBL/GenBank/DDBJ databases">
        <authorList>
            <person name="Sun Q."/>
            <person name="Inoue M."/>
        </authorList>
    </citation>
    <scope>NUCLEOTIDE SEQUENCE</scope>
    <source>
        <strain evidence="2">JCM 12289</strain>
    </source>
</reference>
<dbReference type="Proteomes" id="UP000830542">
    <property type="component" value="Chromosome"/>
</dbReference>
<gene>
    <name evidence="2" type="ORF">GCM10008985_27710</name>
    <name evidence="3" type="ORF">MUK72_07035</name>
</gene>
<dbReference type="AlphaFoldDB" id="A0AAV3SJZ1"/>
<keyword evidence="4" id="KW-1185">Reference proteome</keyword>
<sequence>MAILDSLVIFLVSLLLGTVGIYAGVRLVADRDVGYGNAAFTALLGAVAWGIVSFFVGFIPVLGALLALVVWIGVINLRYPGGWITAAGIGFVAWLVVFVVVYLLATLGLITPDALGVPGI</sequence>
<evidence type="ECO:0000313" key="2">
    <source>
        <dbReference type="EMBL" id="GAA0469103.1"/>
    </source>
</evidence>
<protein>
    <recommendedName>
        <fullName evidence="6">DUF4064 domain-containing protein</fullName>
    </recommendedName>
</protein>
<evidence type="ECO:0000313" key="3">
    <source>
        <dbReference type="EMBL" id="UOO96451.1"/>
    </source>
</evidence>
<dbReference type="GeneID" id="71761589"/>
<reference evidence="3" key="2">
    <citation type="submission" date="2022-04" db="EMBL/GenBank/DDBJ databases">
        <title>Sequencing and genomic assembly of Halococcus dombrowskii.</title>
        <authorList>
            <person name="Lim S.W."/>
            <person name="MacLea K.S."/>
        </authorList>
    </citation>
    <scope>NUCLEOTIDE SEQUENCE</scope>
    <source>
        <strain evidence="3">H4</strain>
    </source>
</reference>